<feature type="compositionally biased region" description="Acidic residues" evidence="2">
    <location>
        <begin position="44"/>
        <end position="56"/>
    </location>
</feature>
<accession>A0A5J5AD83</accession>
<dbReference type="Pfam" id="PF00098">
    <property type="entry name" value="zf-CCHC"/>
    <property type="match status" value="1"/>
</dbReference>
<name>A0A5J5AD83_9ASTE</name>
<dbReference type="SUPFAM" id="SSF57756">
    <property type="entry name" value="Retrovirus zinc finger-like domains"/>
    <property type="match status" value="1"/>
</dbReference>
<gene>
    <name evidence="4" type="ORF">F0562_033599</name>
</gene>
<dbReference type="PROSITE" id="PS50158">
    <property type="entry name" value="ZF_CCHC"/>
    <property type="match status" value="1"/>
</dbReference>
<keyword evidence="1" id="KW-0479">Metal-binding</keyword>
<dbReference type="SMART" id="SM00343">
    <property type="entry name" value="ZnF_C2HC"/>
    <property type="match status" value="1"/>
</dbReference>
<keyword evidence="1" id="KW-0863">Zinc-finger</keyword>
<organism evidence="4 5">
    <name type="scientific">Nyssa sinensis</name>
    <dbReference type="NCBI Taxonomy" id="561372"/>
    <lineage>
        <taxon>Eukaryota</taxon>
        <taxon>Viridiplantae</taxon>
        <taxon>Streptophyta</taxon>
        <taxon>Embryophyta</taxon>
        <taxon>Tracheophyta</taxon>
        <taxon>Spermatophyta</taxon>
        <taxon>Magnoliopsida</taxon>
        <taxon>eudicotyledons</taxon>
        <taxon>Gunneridae</taxon>
        <taxon>Pentapetalae</taxon>
        <taxon>asterids</taxon>
        <taxon>Cornales</taxon>
        <taxon>Nyssaceae</taxon>
        <taxon>Nyssa</taxon>
    </lineage>
</organism>
<dbReference type="GO" id="GO:0003676">
    <property type="term" value="F:nucleic acid binding"/>
    <property type="evidence" value="ECO:0007669"/>
    <property type="project" value="InterPro"/>
</dbReference>
<feature type="region of interest" description="Disordered" evidence="2">
    <location>
        <begin position="1"/>
        <end position="22"/>
    </location>
</feature>
<dbReference type="InterPro" id="IPR001878">
    <property type="entry name" value="Znf_CCHC"/>
</dbReference>
<reference evidence="4 5" key="1">
    <citation type="submission" date="2019-09" db="EMBL/GenBank/DDBJ databases">
        <title>A chromosome-level genome assembly of the Chinese tupelo Nyssa sinensis.</title>
        <authorList>
            <person name="Yang X."/>
            <person name="Kang M."/>
            <person name="Yang Y."/>
            <person name="Xiong H."/>
            <person name="Wang M."/>
            <person name="Zhang Z."/>
            <person name="Wang Z."/>
            <person name="Wu H."/>
            <person name="Ma T."/>
            <person name="Liu J."/>
            <person name="Xi Z."/>
        </authorList>
    </citation>
    <scope>NUCLEOTIDE SEQUENCE [LARGE SCALE GENOMIC DNA]</scope>
    <source>
        <strain evidence="4">J267</strain>
        <tissue evidence="4">Leaf</tissue>
    </source>
</reference>
<dbReference type="InterPro" id="IPR036875">
    <property type="entry name" value="Znf_CCHC_sf"/>
</dbReference>
<proteinExistence type="predicted"/>
<dbReference type="Gene3D" id="4.10.60.10">
    <property type="entry name" value="Zinc finger, CCHC-type"/>
    <property type="match status" value="1"/>
</dbReference>
<evidence type="ECO:0000259" key="3">
    <source>
        <dbReference type="PROSITE" id="PS50158"/>
    </source>
</evidence>
<dbReference type="GO" id="GO:0008270">
    <property type="term" value="F:zinc ion binding"/>
    <property type="evidence" value="ECO:0007669"/>
    <property type="project" value="UniProtKB-KW"/>
</dbReference>
<feature type="region of interest" description="Disordered" evidence="2">
    <location>
        <begin position="39"/>
        <end position="79"/>
    </location>
</feature>
<dbReference type="AlphaFoldDB" id="A0A5J5AD83"/>
<dbReference type="EMBL" id="CM018044">
    <property type="protein sequence ID" value="KAA8528913.1"/>
    <property type="molecule type" value="Genomic_DNA"/>
</dbReference>
<evidence type="ECO:0000256" key="2">
    <source>
        <dbReference type="SAM" id="MobiDB-lite"/>
    </source>
</evidence>
<sequence>MPPRRRGPHGAAVPAPNENRGEIEQLRRQVEMLTRTLAQLEAPTQEDDTFDTEDFFENPFHNQAQPRQQKRSSFHAGNAHDNRQHANQRYGVGSGCYKCGKPGHTSADCRKVSVGCFDLGRQLLVEEEPKSGAELEIQPVYDEGIDEIEEEDILYGDSGEALVLCNWNFLELIL</sequence>
<evidence type="ECO:0000313" key="4">
    <source>
        <dbReference type="EMBL" id="KAA8528913.1"/>
    </source>
</evidence>
<keyword evidence="1" id="KW-0862">Zinc</keyword>
<dbReference type="Proteomes" id="UP000325577">
    <property type="component" value="Linkage Group LG20"/>
</dbReference>
<keyword evidence="5" id="KW-1185">Reference proteome</keyword>
<evidence type="ECO:0000313" key="5">
    <source>
        <dbReference type="Proteomes" id="UP000325577"/>
    </source>
</evidence>
<protein>
    <recommendedName>
        <fullName evidence="3">CCHC-type domain-containing protein</fullName>
    </recommendedName>
</protein>
<feature type="domain" description="CCHC-type" evidence="3">
    <location>
        <begin position="96"/>
        <end position="111"/>
    </location>
</feature>
<evidence type="ECO:0000256" key="1">
    <source>
        <dbReference type="PROSITE-ProRule" id="PRU00047"/>
    </source>
</evidence>